<dbReference type="Gene3D" id="3.30.2380.10">
    <property type="entry name" value="CGI121/TPRKB"/>
    <property type="match status" value="1"/>
</dbReference>
<dbReference type="Pfam" id="PF08617">
    <property type="entry name" value="CGI-121"/>
    <property type="match status" value="1"/>
</dbReference>
<comment type="caution">
    <text evidence="9">The sequence shown here is derived from an EMBL/GenBank/DDBJ whole genome shotgun (WGS) entry which is preliminary data.</text>
</comment>
<evidence type="ECO:0000256" key="2">
    <source>
        <dbReference type="ARBA" id="ARBA00005546"/>
    </source>
</evidence>
<accession>A0A1R1PVW0</accession>
<dbReference type="PANTHER" id="PTHR15840:SF10">
    <property type="entry name" value="EKC_KEOPS COMPLEX SUBUNIT TPRKB"/>
    <property type="match status" value="1"/>
</dbReference>
<dbReference type="InterPro" id="IPR036504">
    <property type="entry name" value="CGI121/TPRKB_sf"/>
</dbReference>
<dbReference type="Proteomes" id="UP000188320">
    <property type="component" value="Unassembled WGS sequence"/>
</dbReference>
<evidence type="ECO:0000313" key="9">
    <source>
        <dbReference type="EMBL" id="OMH85074.1"/>
    </source>
</evidence>
<gene>
    <name evidence="9" type="ORF">AX774_g1400</name>
</gene>
<dbReference type="GO" id="GO:0000408">
    <property type="term" value="C:EKC/KEOPS complex"/>
    <property type="evidence" value="ECO:0007669"/>
    <property type="project" value="TreeGrafter"/>
</dbReference>
<evidence type="ECO:0000256" key="6">
    <source>
        <dbReference type="ARBA" id="ARBA00023242"/>
    </source>
</evidence>
<dbReference type="PANTHER" id="PTHR15840">
    <property type="entry name" value="CGI-121 FAMILY MEMBER"/>
    <property type="match status" value="1"/>
</dbReference>
<dbReference type="OrthoDB" id="329139at2759"/>
<evidence type="ECO:0000256" key="8">
    <source>
        <dbReference type="RuleBase" id="RU004398"/>
    </source>
</evidence>
<sequence length="117" mass="13184">MKLISGQVNGSSYKFMATWYKGVKDTTKLVELITTPDFAQTHDFAFINAHSVPGIKCLIAAVNRTIYSKNTFQLKTGNAYTEVIYNLSPSTSVRIFADSFNYKALYTSHIFSELFAY</sequence>
<dbReference type="GO" id="GO:0005634">
    <property type="term" value="C:nucleus"/>
    <property type="evidence" value="ECO:0007669"/>
    <property type="project" value="UniProtKB-SubCell"/>
</dbReference>
<evidence type="ECO:0000256" key="3">
    <source>
        <dbReference type="ARBA" id="ARBA00015316"/>
    </source>
</evidence>
<keyword evidence="10" id="KW-1185">Reference proteome</keyword>
<dbReference type="GO" id="GO:0002949">
    <property type="term" value="P:tRNA threonylcarbamoyladenosine modification"/>
    <property type="evidence" value="ECO:0007669"/>
    <property type="project" value="TreeGrafter"/>
</dbReference>
<dbReference type="EMBL" id="LSSK01000113">
    <property type="protein sequence ID" value="OMH85074.1"/>
    <property type="molecule type" value="Genomic_DNA"/>
</dbReference>
<evidence type="ECO:0000256" key="1">
    <source>
        <dbReference type="ARBA" id="ARBA00004123"/>
    </source>
</evidence>
<evidence type="ECO:0000256" key="4">
    <source>
        <dbReference type="ARBA" id="ARBA00016009"/>
    </source>
</evidence>
<comment type="function">
    <text evidence="7">Component of the EKC/KEOPS complex that is required for the formation of a threonylcarbamoyl group on adenosine at position 37 (t(6)A37) in tRNAs that read codons beginning with adenine. The complex is probably involved in the transfer of the threonylcarbamoyl moiety of threonylcarbamoyl-AMP (TC-AMP) to the N6 group of A37. CGI121 acts as an allosteric effector that regulates the t(6)A activity of the complex. The EKC/KEOPS complex also promotes both telomere uncapping and telomere elongation. The complex is required for efficient recruitment of transcriptional coactivators. CGI121 is not required for tRNA modification.</text>
</comment>
<comment type="similarity">
    <text evidence="2 8">Belongs to the CGI121/TPRKB family.</text>
</comment>
<evidence type="ECO:0000256" key="5">
    <source>
        <dbReference type="ARBA" id="ARBA00022694"/>
    </source>
</evidence>
<dbReference type="SUPFAM" id="SSF143870">
    <property type="entry name" value="PF0523-like"/>
    <property type="match status" value="1"/>
</dbReference>
<dbReference type="InterPro" id="IPR013926">
    <property type="entry name" value="CGI121/TPRKB"/>
</dbReference>
<comment type="subcellular location">
    <subcellularLocation>
        <location evidence="1">Nucleus</location>
    </subcellularLocation>
</comment>
<name>A0A1R1PVW0_ZANCU</name>
<dbReference type="AlphaFoldDB" id="A0A1R1PVW0"/>
<evidence type="ECO:0000313" key="10">
    <source>
        <dbReference type="Proteomes" id="UP000188320"/>
    </source>
</evidence>
<protein>
    <recommendedName>
        <fullName evidence="4">EKC/KEOPS complex subunit CGI121</fullName>
    </recommendedName>
    <alternativeName>
        <fullName evidence="3">EKC/KEOPS complex subunit cgi121</fullName>
    </alternativeName>
</protein>
<reference evidence="10" key="1">
    <citation type="submission" date="2017-01" db="EMBL/GenBank/DDBJ databases">
        <authorList>
            <person name="Wang Y."/>
            <person name="White M."/>
            <person name="Kvist S."/>
            <person name="Moncalvo J.-M."/>
        </authorList>
    </citation>
    <scope>NUCLEOTIDE SEQUENCE [LARGE SCALE GENOMIC DNA]</scope>
    <source>
        <strain evidence="10">COL-18-3</strain>
    </source>
</reference>
<organism evidence="9 10">
    <name type="scientific">Zancudomyces culisetae</name>
    <name type="common">Gut fungus</name>
    <name type="synonym">Smittium culisetae</name>
    <dbReference type="NCBI Taxonomy" id="1213189"/>
    <lineage>
        <taxon>Eukaryota</taxon>
        <taxon>Fungi</taxon>
        <taxon>Fungi incertae sedis</taxon>
        <taxon>Zoopagomycota</taxon>
        <taxon>Kickxellomycotina</taxon>
        <taxon>Harpellomycetes</taxon>
        <taxon>Harpellales</taxon>
        <taxon>Legeriomycetaceae</taxon>
        <taxon>Zancudomyces</taxon>
    </lineage>
</organism>
<keyword evidence="6 8" id="KW-0539">Nucleus</keyword>
<keyword evidence="5" id="KW-0819">tRNA processing</keyword>
<evidence type="ECO:0000256" key="7">
    <source>
        <dbReference type="ARBA" id="ARBA00025043"/>
    </source>
</evidence>
<dbReference type="GO" id="GO:0005829">
    <property type="term" value="C:cytosol"/>
    <property type="evidence" value="ECO:0007669"/>
    <property type="project" value="TreeGrafter"/>
</dbReference>
<proteinExistence type="inferred from homology"/>